<evidence type="ECO:0000256" key="14">
    <source>
        <dbReference type="PIRSR" id="PIRSR001529-2"/>
    </source>
</evidence>
<dbReference type="PRINTS" id="PR00981">
    <property type="entry name" value="TRNASYNTHSER"/>
</dbReference>
<proteinExistence type="inferred from homology"/>
<evidence type="ECO:0000256" key="6">
    <source>
        <dbReference type="ARBA" id="ARBA00022741"/>
    </source>
</evidence>
<dbReference type="HAMAP" id="MF_00176">
    <property type="entry name" value="Ser_tRNA_synth_type1"/>
    <property type="match status" value="1"/>
</dbReference>
<comment type="caution">
    <text evidence="17">The sequence shown here is derived from an EMBL/GenBank/DDBJ whole genome shotgun (WGS) entry which is preliminary data.</text>
</comment>
<dbReference type="InterPro" id="IPR033729">
    <property type="entry name" value="SerRS_core"/>
</dbReference>
<evidence type="ECO:0000256" key="11">
    <source>
        <dbReference type="ARBA" id="ARBA00048823"/>
    </source>
</evidence>
<comment type="catalytic activity">
    <reaction evidence="10 12">
        <text>tRNA(Sec) + L-serine + ATP = L-seryl-tRNA(Sec) + AMP + diphosphate + H(+)</text>
        <dbReference type="Rhea" id="RHEA:42580"/>
        <dbReference type="Rhea" id="RHEA-COMP:9742"/>
        <dbReference type="Rhea" id="RHEA-COMP:10128"/>
        <dbReference type="ChEBI" id="CHEBI:15378"/>
        <dbReference type="ChEBI" id="CHEBI:30616"/>
        <dbReference type="ChEBI" id="CHEBI:33019"/>
        <dbReference type="ChEBI" id="CHEBI:33384"/>
        <dbReference type="ChEBI" id="CHEBI:78442"/>
        <dbReference type="ChEBI" id="CHEBI:78533"/>
        <dbReference type="ChEBI" id="CHEBI:456215"/>
        <dbReference type="EC" id="6.1.1.11"/>
    </reaction>
</comment>
<dbReference type="SUPFAM" id="SSF55681">
    <property type="entry name" value="Class II aaRS and biotin synthetases"/>
    <property type="match status" value="1"/>
</dbReference>
<keyword evidence="9 12" id="KW-0030">Aminoacyl-tRNA synthetase</keyword>
<dbReference type="PIRSF" id="PIRSF001529">
    <property type="entry name" value="Ser-tRNA-synth_IIa"/>
    <property type="match status" value="1"/>
</dbReference>
<dbReference type="GO" id="GO:0005737">
    <property type="term" value="C:cytoplasm"/>
    <property type="evidence" value="ECO:0007669"/>
    <property type="project" value="UniProtKB-SubCell"/>
</dbReference>
<evidence type="ECO:0000256" key="3">
    <source>
        <dbReference type="ARBA" id="ARBA00010728"/>
    </source>
</evidence>
<dbReference type="GO" id="GO:0006434">
    <property type="term" value="P:seryl-tRNA aminoacylation"/>
    <property type="evidence" value="ECO:0007669"/>
    <property type="project" value="UniProtKB-UniRule"/>
</dbReference>
<dbReference type="PROSITE" id="PS50862">
    <property type="entry name" value="AA_TRNA_LIGASE_II"/>
    <property type="match status" value="1"/>
</dbReference>
<evidence type="ECO:0000256" key="5">
    <source>
        <dbReference type="ARBA" id="ARBA00022598"/>
    </source>
</evidence>
<dbReference type="Pfam" id="PF00587">
    <property type="entry name" value="tRNA-synt_2b"/>
    <property type="match status" value="1"/>
</dbReference>
<organism evidence="17 18">
    <name type="scientific">Candidatus Ryanbacteria bacterium CG10_big_fil_rev_8_21_14_0_10_43_42</name>
    <dbReference type="NCBI Taxonomy" id="1974864"/>
    <lineage>
        <taxon>Bacteria</taxon>
        <taxon>Candidatus Ryaniibacteriota</taxon>
    </lineage>
</organism>
<comment type="subunit">
    <text evidence="12">Homodimer. The tRNA molecule binds across the dimer.</text>
</comment>
<evidence type="ECO:0000256" key="4">
    <source>
        <dbReference type="ARBA" id="ARBA00022490"/>
    </source>
</evidence>
<comment type="catalytic activity">
    <reaction evidence="11 12">
        <text>tRNA(Ser) + L-serine + ATP = L-seryl-tRNA(Ser) + AMP + diphosphate + H(+)</text>
        <dbReference type="Rhea" id="RHEA:12292"/>
        <dbReference type="Rhea" id="RHEA-COMP:9669"/>
        <dbReference type="Rhea" id="RHEA-COMP:9703"/>
        <dbReference type="ChEBI" id="CHEBI:15378"/>
        <dbReference type="ChEBI" id="CHEBI:30616"/>
        <dbReference type="ChEBI" id="CHEBI:33019"/>
        <dbReference type="ChEBI" id="CHEBI:33384"/>
        <dbReference type="ChEBI" id="CHEBI:78442"/>
        <dbReference type="ChEBI" id="CHEBI:78533"/>
        <dbReference type="ChEBI" id="CHEBI:456215"/>
        <dbReference type="EC" id="6.1.1.11"/>
    </reaction>
</comment>
<evidence type="ECO:0000256" key="13">
    <source>
        <dbReference type="PIRSR" id="PIRSR001529-1"/>
    </source>
</evidence>
<feature type="binding site" evidence="14">
    <location>
        <begin position="275"/>
        <end position="278"/>
    </location>
    <ligand>
        <name>ATP</name>
        <dbReference type="ChEBI" id="CHEBI:30616"/>
    </ligand>
</feature>
<comment type="pathway">
    <text evidence="2 12">Aminoacyl-tRNA biosynthesis; selenocysteinyl-tRNA(Sec) biosynthesis; L-seryl-tRNA(Sec) from L-serine and tRNA(Sec): step 1/1.</text>
</comment>
<dbReference type="InterPro" id="IPR010978">
    <property type="entry name" value="tRNA-bd_arm"/>
</dbReference>
<dbReference type="Proteomes" id="UP000229098">
    <property type="component" value="Unassembled WGS sequence"/>
</dbReference>
<feature type="binding site" evidence="12">
    <location>
        <position position="275"/>
    </location>
    <ligand>
        <name>ATP</name>
        <dbReference type="ChEBI" id="CHEBI:30616"/>
    </ligand>
</feature>
<evidence type="ECO:0000256" key="8">
    <source>
        <dbReference type="ARBA" id="ARBA00022917"/>
    </source>
</evidence>
<dbReference type="InterPro" id="IPR002314">
    <property type="entry name" value="aa-tRNA-synt_IIb"/>
</dbReference>
<name>A0A2M8KY94_9BACT</name>
<feature type="binding site" evidence="13">
    <location>
        <position position="381"/>
    </location>
    <ligand>
        <name>L-serine</name>
        <dbReference type="ChEBI" id="CHEBI:33384"/>
    </ligand>
</feature>
<feature type="binding site" evidence="12">
    <location>
        <position position="383"/>
    </location>
    <ligand>
        <name>L-serine</name>
        <dbReference type="ChEBI" id="CHEBI:33384"/>
    </ligand>
</feature>
<evidence type="ECO:0000256" key="12">
    <source>
        <dbReference type="HAMAP-Rule" id="MF_00176"/>
    </source>
</evidence>
<keyword evidence="5 12" id="KW-0436">Ligase</keyword>
<dbReference type="InterPro" id="IPR015866">
    <property type="entry name" value="Ser-tRNA-synth_1_N"/>
</dbReference>
<dbReference type="NCBIfam" id="TIGR00414">
    <property type="entry name" value="serS"/>
    <property type="match status" value="1"/>
</dbReference>
<feature type="binding site" evidence="12">
    <location>
        <begin position="228"/>
        <end position="230"/>
    </location>
    <ligand>
        <name>L-serine</name>
        <dbReference type="ChEBI" id="CHEBI:33384"/>
    </ligand>
</feature>
<feature type="site" description="Important for serine binding" evidence="13">
    <location>
        <position position="383"/>
    </location>
</feature>
<dbReference type="GO" id="GO:0005524">
    <property type="term" value="F:ATP binding"/>
    <property type="evidence" value="ECO:0007669"/>
    <property type="project" value="UniProtKB-UniRule"/>
</dbReference>
<dbReference type="SUPFAM" id="SSF46589">
    <property type="entry name" value="tRNA-binding arm"/>
    <property type="match status" value="1"/>
</dbReference>
<evidence type="ECO:0000256" key="1">
    <source>
        <dbReference type="ARBA" id="ARBA00004496"/>
    </source>
</evidence>
<dbReference type="AlphaFoldDB" id="A0A2M8KY94"/>
<dbReference type="CDD" id="cd00770">
    <property type="entry name" value="SerRS_core"/>
    <property type="match status" value="1"/>
</dbReference>
<evidence type="ECO:0000256" key="2">
    <source>
        <dbReference type="ARBA" id="ARBA00005045"/>
    </source>
</evidence>
<comment type="similarity">
    <text evidence="3 12">Belongs to the class-II aminoacyl-tRNA synthetase family. Type-1 seryl-tRNA synthetase subfamily.</text>
</comment>
<dbReference type="InterPro" id="IPR042103">
    <property type="entry name" value="SerRS_1_N_sf"/>
</dbReference>
<dbReference type="GO" id="GO:0016260">
    <property type="term" value="P:selenocysteine biosynthetic process"/>
    <property type="evidence" value="ECO:0007669"/>
    <property type="project" value="UniProtKB-UniRule"/>
</dbReference>
<reference evidence="18" key="1">
    <citation type="submission" date="2017-09" db="EMBL/GenBank/DDBJ databases">
        <title>Depth-based differentiation of microbial function through sediment-hosted aquifers and enrichment of novel symbionts in the deep terrestrial subsurface.</title>
        <authorList>
            <person name="Probst A.J."/>
            <person name="Ladd B."/>
            <person name="Jarett J.K."/>
            <person name="Geller-Mcgrath D.E."/>
            <person name="Sieber C.M.K."/>
            <person name="Emerson J.B."/>
            <person name="Anantharaman K."/>
            <person name="Thomas B.C."/>
            <person name="Malmstrom R."/>
            <person name="Stieglmeier M."/>
            <person name="Klingl A."/>
            <person name="Woyke T."/>
            <person name="Ryan C.M."/>
            <person name="Banfield J.F."/>
        </authorList>
    </citation>
    <scope>NUCLEOTIDE SEQUENCE [LARGE SCALE GENOMIC DNA]</scope>
</reference>
<feature type="domain" description="Aminoacyl-transfer RNA synthetases class-II family profile" evidence="16">
    <location>
        <begin position="137"/>
        <end position="408"/>
    </location>
</feature>
<dbReference type="Pfam" id="PF02403">
    <property type="entry name" value="Seryl_tRNA_N"/>
    <property type="match status" value="1"/>
</dbReference>
<feature type="binding site" evidence="12 14">
    <location>
        <begin position="259"/>
        <end position="261"/>
    </location>
    <ligand>
        <name>ATP</name>
        <dbReference type="ChEBI" id="CHEBI:30616"/>
    </ligand>
</feature>
<comment type="function">
    <text evidence="12">Catalyzes the attachment of serine to tRNA(Ser). Is also able to aminoacylate tRNA(Sec) with serine, to form the misacylated tRNA L-seryl-tRNA(Sec), which will be further converted into selenocysteinyl-tRNA(Sec).</text>
</comment>
<evidence type="ECO:0000256" key="9">
    <source>
        <dbReference type="ARBA" id="ARBA00023146"/>
    </source>
</evidence>
<keyword evidence="15" id="KW-0175">Coiled coil</keyword>
<evidence type="ECO:0000259" key="16">
    <source>
        <dbReference type="PROSITE" id="PS50862"/>
    </source>
</evidence>
<dbReference type="InterPro" id="IPR006195">
    <property type="entry name" value="aa-tRNA-synth_II"/>
</dbReference>
<keyword evidence="6 12" id="KW-0547">Nucleotide-binding</keyword>
<dbReference type="EMBL" id="PFEF01000001">
    <property type="protein sequence ID" value="PJE64898.1"/>
    <property type="molecule type" value="Genomic_DNA"/>
</dbReference>
<feature type="binding site" evidence="12 13">
    <location>
        <position position="282"/>
    </location>
    <ligand>
        <name>L-serine</name>
        <dbReference type="ChEBI" id="CHEBI:33384"/>
    </ligand>
</feature>
<feature type="binding site" evidence="12 14">
    <location>
        <begin position="348"/>
        <end position="351"/>
    </location>
    <ligand>
        <name>ATP</name>
        <dbReference type="ChEBI" id="CHEBI:30616"/>
    </ligand>
</feature>
<evidence type="ECO:0000313" key="18">
    <source>
        <dbReference type="Proteomes" id="UP000229098"/>
    </source>
</evidence>
<accession>A0A2M8KY94</accession>
<feature type="coiled-coil region" evidence="15">
    <location>
        <begin position="67"/>
        <end position="94"/>
    </location>
</feature>
<dbReference type="PANTHER" id="PTHR43697:SF1">
    <property type="entry name" value="SERINE--TRNA LIGASE"/>
    <property type="match status" value="1"/>
</dbReference>
<comment type="domain">
    <text evidence="12">Consists of two distinct domains, a catalytic core and a N-terminal extension that is involved in tRNA binding.</text>
</comment>
<feature type="binding site" evidence="13">
    <location>
        <position position="228"/>
    </location>
    <ligand>
        <name>L-serine</name>
        <dbReference type="ChEBI" id="CHEBI:33384"/>
    </ligand>
</feature>
<dbReference type="PANTHER" id="PTHR43697">
    <property type="entry name" value="SERYL-TRNA SYNTHETASE"/>
    <property type="match status" value="1"/>
</dbReference>
<sequence>MLDIHFIREHTDIVREAARKKHISIDIERLLTLDKKRRECVQAVDVLRGRHNAESERVPRITDAIEREQVIAGLRSAKEELSKKEEELKPIETEYMRLLLLVPNIPDLSVPEGESDAQNQELRRVGEPPRFDFEPKDHIALLKDLDLADFERGTKVSGFRGYFLKNEAVLLAQALWQFSFEKLIQKGFAIHMAPALVRGVTLVGTGWLPQGKDEVYKIEGEDLYLAGTAEVPMMGMYEDEILDENEFPKLSAALSPCFRSEAGSYGKDTKGLYRVHEFFKVEQVVLCRADHEESVRWHEALTKNAEDMMVELGLPYRVVVNCGGDLGLGQVKKYDIEAWIPSQNKYGETHSSSYFHDFQTRRLNIRYRDGEGNLRFAHSLNNTMVATPRILIQILENNQQADGSVIVPEVLRKWVGKDRIQKLKQEER</sequence>
<comment type="subcellular location">
    <subcellularLocation>
        <location evidence="1 12">Cytoplasm</location>
    </subcellularLocation>
</comment>
<dbReference type="Gene3D" id="3.30.930.10">
    <property type="entry name" value="Bira Bifunctional Protein, Domain 2"/>
    <property type="match status" value="1"/>
</dbReference>
<dbReference type="InterPro" id="IPR002317">
    <property type="entry name" value="Ser-tRNA-ligase_type_1"/>
</dbReference>
<evidence type="ECO:0000256" key="7">
    <source>
        <dbReference type="ARBA" id="ARBA00022840"/>
    </source>
</evidence>
<keyword evidence="8 12" id="KW-0648">Protein biosynthesis</keyword>
<dbReference type="Gene3D" id="1.10.287.40">
    <property type="entry name" value="Serine-tRNA synthetase, tRNA binding domain"/>
    <property type="match status" value="1"/>
</dbReference>
<evidence type="ECO:0000256" key="15">
    <source>
        <dbReference type="SAM" id="Coils"/>
    </source>
</evidence>
<evidence type="ECO:0000313" key="17">
    <source>
        <dbReference type="EMBL" id="PJE64898.1"/>
    </source>
</evidence>
<evidence type="ECO:0000256" key="10">
    <source>
        <dbReference type="ARBA" id="ARBA00047929"/>
    </source>
</evidence>
<dbReference type="UniPathway" id="UPA00906">
    <property type="reaction ID" value="UER00895"/>
</dbReference>
<dbReference type="EC" id="6.1.1.11" evidence="12"/>
<gene>
    <name evidence="12" type="primary">serS</name>
    <name evidence="17" type="ORF">COU90_00050</name>
</gene>
<feature type="binding site" evidence="13">
    <location>
        <position position="259"/>
    </location>
    <ligand>
        <name>L-serine</name>
        <dbReference type="ChEBI" id="CHEBI:33384"/>
    </ligand>
</feature>
<keyword evidence="4 12" id="KW-0963">Cytoplasm</keyword>
<dbReference type="InterPro" id="IPR045864">
    <property type="entry name" value="aa-tRNA-synth_II/BPL/LPL"/>
</dbReference>
<dbReference type="GO" id="GO:0004828">
    <property type="term" value="F:serine-tRNA ligase activity"/>
    <property type="evidence" value="ECO:0007669"/>
    <property type="project" value="UniProtKB-UniRule"/>
</dbReference>
<keyword evidence="7 12" id="KW-0067">ATP-binding</keyword>
<protein>
    <recommendedName>
        <fullName evidence="12">Serine--tRNA ligase</fullName>
        <ecNumber evidence="12">6.1.1.11</ecNumber>
    </recommendedName>
    <alternativeName>
        <fullName evidence="12">Seryl-tRNA synthetase</fullName>
        <shortName evidence="12">SerRS</shortName>
    </alternativeName>
    <alternativeName>
        <fullName evidence="12">Seryl-tRNA(Ser/Sec) synthetase</fullName>
    </alternativeName>
</protein>